<keyword evidence="2 3" id="KW-0040">ANK repeat</keyword>
<feature type="region of interest" description="Disordered" evidence="4">
    <location>
        <begin position="195"/>
        <end position="224"/>
    </location>
</feature>
<evidence type="ECO:0000313" key="5">
    <source>
        <dbReference type="EMBL" id="ODN84662.1"/>
    </source>
</evidence>
<sequence length="224" mass="23883">MAISKESRCPCLPWPCTFNSLTNSQYLIENEGCTPNDKDSNSYTPMHAAASYAHIPLLTYLLTSGGNPNITDDDNETPLFVVESLEVAQFLVGNGADPAWKNSEGVTAGEQLEEEAPEVAAYLNGLTGLGGQTDEAAEVGDTSGDISQLALDNFTATQTSALMEEAQRIMEQCAAEGVEPDERLREVVERAVRDGMAFGHATGEGEEGEAASQGDSSSKRAREE</sequence>
<dbReference type="SUPFAM" id="SSF48403">
    <property type="entry name" value="Ankyrin repeat"/>
    <property type="match status" value="1"/>
</dbReference>
<protein>
    <submittedName>
        <fullName evidence="5">Uncharacterized protein</fullName>
    </submittedName>
</protein>
<name>A0A1E3I7X7_9TREE</name>
<accession>A0A1E3I7X7</accession>
<evidence type="ECO:0000256" key="4">
    <source>
        <dbReference type="SAM" id="MobiDB-lite"/>
    </source>
</evidence>
<evidence type="ECO:0000256" key="2">
    <source>
        <dbReference type="ARBA" id="ARBA00023043"/>
    </source>
</evidence>
<reference evidence="5 6" key="1">
    <citation type="submission" date="2016-06" db="EMBL/GenBank/DDBJ databases">
        <title>Evolution of pathogenesis and genome organization in the Tremellales.</title>
        <authorList>
            <person name="Cuomo C."/>
            <person name="Litvintseva A."/>
            <person name="Heitman J."/>
            <person name="Chen Y."/>
            <person name="Sun S."/>
            <person name="Springer D."/>
            <person name="Dromer F."/>
            <person name="Young S."/>
            <person name="Zeng Q."/>
            <person name="Chapman S."/>
            <person name="Gujja S."/>
            <person name="Saif S."/>
            <person name="Birren B."/>
        </authorList>
    </citation>
    <scope>NUCLEOTIDE SEQUENCE [LARGE SCALE GENOMIC DNA]</scope>
    <source>
        <strain evidence="5 6">CBS 6039</strain>
    </source>
</reference>
<keyword evidence="1" id="KW-0677">Repeat</keyword>
<evidence type="ECO:0000256" key="1">
    <source>
        <dbReference type="ARBA" id="ARBA00022737"/>
    </source>
</evidence>
<dbReference type="Gene3D" id="1.25.40.20">
    <property type="entry name" value="Ankyrin repeat-containing domain"/>
    <property type="match status" value="1"/>
</dbReference>
<dbReference type="EMBL" id="AWGJ01000001">
    <property type="protein sequence ID" value="ODN84662.1"/>
    <property type="molecule type" value="Genomic_DNA"/>
</dbReference>
<dbReference type="AlphaFoldDB" id="A0A1E3I7X7"/>
<comment type="caution">
    <text evidence="5">The sequence shown here is derived from an EMBL/GenBank/DDBJ whole genome shotgun (WGS) entry which is preliminary data.</text>
</comment>
<keyword evidence="6" id="KW-1185">Reference proteome</keyword>
<dbReference type="PANTHER" id="PTHR24171">
    <property type="entry name" value="ANKYRIN REPEAT DOMAIN-CONTAINING PROTEIN 39-RELATED"/>
    <property type="match status" value="1"/>
</dbReference>
<dbReference type="InterPro" id="IPR036770">
    <property type="entry name" value="Ankyrin_rpt-contain_sf"/>
</dbReference>
<evidence type="ECO:0000313" key="6">
    <source>
        <dbReference type="Proteomes" id="UP000094065"/>
    </source>
</evidence>
<dbReference type="InterPro" id="IPR002110">
    <property type="entry name" value="Ankyrin_rpt"/>
</dbReference>
<gene>
    <name evidence="5" type="ORF">L202_00562</name>
</gene>
<dbReference type="Pfam" id="PF12796">
    <property type="entry name" value="Ank_2"/>
    <property type="match status" value="1"/>
</dbReference>
<evidence type="ECO:0000256" key="3">
    <source>
        <dbReference type="PROSITE-ProRule" id="PRU00023"/>
    </source>
</evidence>
<dbReference type="Proteomes" id="UP000094065">
    <property type="component" value="Unassembled WGS sequence"/>
</dbReference>
<organism evidence="5 6">
    <name type="scientific">Cryptococcus amylolentus CBS 6039</name>
    <dbReference type="NCBI Taxonomy" id="1295533"/>
    <lineage>
        <taxon>Eukaryota</taxon>
        <taxon>Fungi</taxon>
        <taxon>Dikarya</taxon>
        <taxon>Basidiomycota</taxon>
        <taxon>Agaricomycotina</taxon>
        <taxon>Tremellomycetes</taxon>
        <taxon>Tremellales</taxon>
        <taxon>Cryptococcaceae</taxon>
        <taxon>Cryptococcus</taxon>
    </lineage>
</organism>
<proteinExistence type="predicted"/>
<dbReference type="SMART" id="SM00248">
    <property type="entry name" value="ANK"/>
    <property type="match status" value="2"/>
</dbReference>
<dbReference type="PROSITE" id="PS50297">
    <property type="entry name" value="ANK_REP_REGION"/>
    <property type="match status" value="1"/>
</dbReference>
<dbReference type="RefSeq" id="XP_018998465.1">
    <property type="nucleotide sequence ID" value="XM_019133760.1"/>
</dbReference>
<feature type="repeat" description="ANK" evidence="3">
    <location>
        <begin position="41"/>
        <end position="73"/>
    </location>
</feature>
<dbReference type="PROSITE" id="PS50088">
    <property type="entry name" value="ANK_REPEAT"/>
    <property type="match status" value="1"/>
</dbReference>
<dbReference type="STRING" id="1295533.A0A1E3I7X7"/>
<dbReference type="GeneID" id="30151871"/>
<dbReference type="OrthoDB" id="19174at2759"/>